<evidence type="ECO:0000256" key="5">
    <source>
        <dbReference type="PROSITE-ProRule" id="PRU00276"/>
    </source>
</evidence>
<dbReference type="PANTHER" id="PTHR11905">
    <property type="entry name" value="ADAM A DISINTEGRIN AND METALLOPROTEASE DOMAIN"/>
    <property type="match status" value="1"/>
</dbReference>
<comment type="caution">
    <text evidence="5">Lacks conserved residue(s) required for the propagation of feature annotation.</text>
</comment>
<dbReference type="SUPFAM" id="SSF55486">
    <property type="entry name" value="Metalloproteases ('zincins'), catalytic domain"/>
    <property type="match status" value="1"/>
</dbReference>
<feature type="active site" evidence="5">
    <location>
        <position position="39"/>
    </location>
</feature>
<feature type="binding site" evidence="5">
    <location>
        <position position="38"/>
    </location>
    <ligand>
        <name>Zn(2+)</name>
        <dbReference type="ChEBI" id="CHEBI:29105"/>
        <note>catalytic</note>
    </ligand>
</feature>
<dbReference type="Proteomes" id="UP001321473">
    <property type="component" value="Unassembled WGS sequence"/>
</dbReference>
<dbReference type="Gene3D" id="3.40.390.10">
    <property type="entry name" value="Collagenase (Catalytic Domain)"/>
    <property type="match status" value="1"/>
</dbReference>
<feature type="domain" description="Peptidase M12B" evidence="6">
    <location>
        <begin position="1"/>
        <end position="99"/>
    </location>
</feature>
<evidence type="ECO:0000313" key="7">
    <source>
        <dbReference type="EMBL" id="KAK8773989.1"/>
    </source>
</evidence>
<keyword evidence="4" id="KW-0482">Metalloprotease</keyword>
<dbReference type="GO" id="GO:0004222">
    <property type="term" value="F:metalloendopeptidase activity"/>
    <property type="evidence" value="ECO:0007669"/>
    <property type="project" value="InterPro"/>
</dbReference>
<accession>A0AAQ4EGS3</accession>
<keyword evidence="1" id="KW-0645">Protease</keyword>
<dbReference type="Pfam" id="PF13574">
    <property type="entry name" value="Reprolysin_2"/>
    <property type="match status" value="1"/>
</dbReference>
<name>A0AAQ4EGS3_AMBAM</name>
<evidence type="ECO:0000256" key="1">
    <source>
        <dbReference type="ARBA" id="ARBA00022670"/>
    </source>
</evidence>
<dbReference type="GO" id="GO:0006509">
    <property type="term" value="P:membrane protein ectodomain proteolysis"/>
    <property type="evidence" value="ECO:0007669"/>
    <property type="project" value="TreeGrafter"/>
</dbReference>
<evidence type="ECO:0000256" key="3">
    <source>
        <dbReference type="ARBA" id="ARBA00022833"/>
    </source>
</evidence>
<dbReference type="InterPro" id="IPR001590">
    <property type="entry name" value="Peptidase_M12B"/>
</dbReference>
<dbReference type="AlphaFoldDB" id="A0AAQ4EGS3"/>
<dbReference type="PROSITE" id="PS50215">
    <property type="entry name" value="ADAM_MEPRO"/>
    <property type="match status" value="1"/>
</dbReference>
<feature type="binding site" evidence="5">
    <location>
        <position position="42"/>
    </location>
    <ligand>
        <name>Zn(2+)</name>
        <dbReference type="ChEBI" id="CHEBI:29105"/>
        <note>catalytic</note>
    </ligand>
</feature>
<evidence type="ECO:0000256" key="2">
    <source>
        <dbReference type="ARBA" id="ARBA00022801"/>
    </source>
</evidence>
<dbReference type="GO" id="GO:0046872">
    <property type="term" value="F:metal ion binding"/>
    <property type="evidence" value="ECO:0007669"/>
    <property type="project" value="UniProtKB-KW"/>
</dbReference>
<dbReference type="PANTHER" id="PTHR11905:SF159">
    <property type="entry name" value="ADAM METALLOPROTEASE"/>
    <property type="match status" value="1"/>
</dbReference>
<keyword evidence="8" id="KW-1185">Reference proteome</keyword>
<proteinExistence type="predicted"/>
<evidence type="ECO:0000313" key="8">
    <source>
        <dbReference type="Proteomes" id="UP001321473"/>
    </source>
</evidence>
<reference evidence="7 8" key="1">
    <citation type="journal article" date="2023" name="Arcadia Sci">
        <title>De novo assembly of a long-read Amblyomma americanum tick genome.</title>
        <authorList>
            <person name="Chou S."/>
            <person name="Poskanzer K.E."/>
            <person name="Rollins M."/>
            <person name="Thuy-Boun P.S."/>
        </authorList>
    </citation>
    <scope>NUCLEOTIDE SEQUENCE [LARGE SCALE GENOMIC DNA]</scope>
    <source>
        <strain evidence="7">F_SG_1</strain>
        <tissue evidence="7">Salivary glands</tissue>
    </source>
</reference>
<keyword evidence="3 5" id="KW-0862">Zinc</keyword>
<evidence type="ECO:0000256" key="4">
    <source>
        <dbReference type="ARBA" id="ARBA00023049"/>
    </source>
</evidence>
<keyword evidence="5" id="KW-0479">Metal-binding</keyword>
<organism evidence="7 8">
    <name type="scientific">Amblyomma americanum</name>
    <name type="common">Lone star tick</name>
    <dbReference type="NCBI Taxonomy" id="6943"/>
    <lineage>
        <taxon>Eukaryota</taxon>
        <taxon>Metazoa</taxon>
        <taxon>Ecdysozoa</taxon>
        <taxon>Arthropoda</taxon>
        <taxon>Chelicerata</taxon>
        <taxon>Arachnida</taxon>
        <taxon>Acari</taxon>
        <taxon>Parasitiformes</taxon>
        <taxon>Ixodida</taxon>
        <taxon>Ixodoidea</taxon>
        <taxon>Ixodidae</taxon>
        <taxon>Amblyomminae</taxon>
        <taxon>Amblyomma</taxon>
    </lineage>
</organism>
<feature type="binding site" evidence="5">
    <location>
        <position position="48"/>
    </location>
    <ligand>
        <name>Zn(2+)</name>
        <dbReference type="ChEBI" id="CHEBI:29105"/>
        <note>catalytic</note>
    </ligand>
</feature>
<protein>
    <recommendedName>
        <fullName evidence="6">Peptidase M12B domain-containing protein</fullName>
    </recommendedName>
</protein>
<gene>
    <name evidence="7" type="ORF">V5799_011479</name>
</gene>
<keyword evidence="2" id="KW-0378">Hydrolase</keyword>
<dbReference type="EMBL" id="JARKHS020015976">
    <property type="protein sequence ID" value="KAK8773989.1"/>
    <property type="molecule type" value="Genomic_DNA"/>
</dbReference>
<comment type="caution">
    <text evidence="7">The sequence shown here is derived from an EMBL/GenBank/DDBJ whole genome shotgun (WGS) entry which is preliminary data.</text>
</comment>
<sequence length="99" mass="11120">MAQTLSGVAYIGGVCAEEKVGVAEDEPYTFSGVHTLAHELGHLLGADHDSAMDSLNISGYPSAERCSWKDGFLMSYYDHYRNRYRLSNCSKEQIQFMYK</sequence>
<evidence type="ECO:0000259" key="6">
    <source>
        <dbReference type="PROSITE" id="PS50215"/>
    </source>
</evidence>
<dbReference type="InterPro" id="IPR024079">
    <property type="entry name" value="MetalloPept_cat_dom_sf"/>
</dbReference>